<dbReference type="AlphaFoldDB" id="A0A5B7IAP7"/>
<organism evidence="2 3">
    <name type="scientific">Portunus trituberculatus</name>
    <name type="common">Swimming crab</name>
    <name type="synonym">Neptunus trituberculatus</name>
    <dbReference type="NCBI Taxonomy" id="210409"/>
    <lineage>
        <taxon>Eukaryota</taxon>
        <taxon>Metazoa</taxon>
        <taxon>Ecdysozoa</taxon>
        <taxon>Arthropoda</taxon>
        <taxon>Crustacea</taxon>
        <taxon>Multicrustacea</taxon>
        <taxon>Malacostraca</taxon>
        <taxon>Eumalacostraca</taxon>
        <taxon>Eucarida</taxon>
        <taxon>Decapoda</taxon>
        <taxon>Pleocyemata</taxon>
        <taxon>Brachyura</taxon>
        <taxon>Eubrachyura</taxon>
        <taxon>Portunoidea</taxon>
        <taxon>Portunidae</taxon>
        <taxon>Portuninae</taxon>
        <taxon>Portunus</taxon>
    </lineage>
</organism>
<sequence length="143" mass="14831">MAARFTPADSPDLRKPAGGRGRGDASRPLPGSAALAGGCPERLPLLATLARTHRSLSTVRARTLVQVVVATLTAAGRGRHAADGGRQAAGNTGAAHTNTCSAAHRPSLTLTRQHSNTTLPLGHTAIAYHSYNSTQHHYGDSVR</sequence>
<keyword evidence="3" id="KW-1185">Reference proteome</keyword>
<accession>A0A5B7IAP7</accession>
<protein>
    <submittedName>
        <fullName evidence="2">Uncharacterized protein</fullName>
    </submittedName>
</protein>
<evidence type="ECO:0000256" key="1">
    <source>
        <dbReference type="SAM" id="MobiDB-lite"/>
    </source>
</evidence>
<gene>
    <name evidence="2" type="ORF">E2C01_073898</name>
</gene>
<evidence type="ECO:0000313" key="2">
    <source>
        <dbReference type="EMBL" id="MPC79373.1"/>
    </source>
</evidence>
<feature type="region of interest" description="Disordered" evidence="1">
    <location>
        <begin position="1"/>
        <end position="37"/>
    </location>
</feature>
<comment type="caution">
    <text evidence="2">The sequence shown here is derived from an EMBL/GenBank/DDBJ whole genome shotgun (WGS) entry which is preliminary data.</text>
</comment>
<reference evidence="2 3" key="1">
    <citation type="submission" date="2019-05" db="EMBL/GenBank/DDBJ databases">
        <title>Another draft genome of Portunus trituberculatus and its Hox gene families provides insights of decapod evolution.</title>
        <authorList>
            <person name="Jeong J.-H."/>
            <person name="Song I."/>
            <person name="Kim S."/>
            <person name="Choi T."/>
            <person name="Kim D."/>
            <person name="Ryu S."/>
            <person name="Kim W."/>
        </authorList>
    </citation>
    <scope>NUCLEOTIDE SEQUENCE [LARGE SCALE GENOMIC DNA]</scope>
    <source>
        <tissue evidence="2">Muscle</tissue>
    </source>
</reference>
<feature type="compositionally biased region" description="Basic and acidic residues" evidence="1">
    <location>
        <begin position="11"/>
        <end position="25"/>
    </location>
</feature>
<evidence type="ECO:0000313" key="3">
    <source>
        <dbReference type="Proteomes" id="UP000324222"/>
    </source>
</evidence>
<dbReference type="Proteomes" id="UP000324222">
    <property type="component" value="Unassembled WGS sequence"/>
</dbReference>
<name>A0A5B7IAP7_PORTR</name>
<proteinExistence type="predicted"/>
<dbReference type="EMBL" id="VSRR010050961">
    <property type="protein sequence ID" value="MPC79373.1"/>
    <property type="molecule type" value="Genomic_DNA"/>
</dbReference>